<organism evidence="1 2">
    <name type="scientific">Actinocatenispora comari</name>
    <dbReference type="NCBI Taxonomy" id="2807577"/>
    <lineage>
        <taxon>Bacteria</taxon>
        <taxon>Bacillati</taxon>
        <taxon>Actinomycetota</taxon>
        <taxon>Actinomycetes</taxon>
        <taxon>Micromonosporales</taxon>
        <taxon>Micromonosporaceae</taxon>
        <taxon>Actinocatenispora</taxon>
    </lineage>
</organism>
<proteinExistence type="predicted"/>
<gene>
    <name evidence="1" type="ORF">NUM_42970</name>
</gene>
<dbReference type="AlphaFoldDB" id="A0A8J4AI26"/>
<reference evidence="2" key="1">
    <citation type="journal article" date="2021" name="Int. J. Syst. Evol. Microbiol.">
        <title>Actinocatenispora comari sp. nov., an endophytic actinomycete isolated from aerial parts of Comarum salesowianum.</title>
        <authorList>
            <person name="Oyunbileg N."/>
            <person name="Iizaka Y."/>
            <person name="Hamada M."/>
            <person name="Davaapurev B.O."/>
            <person name="Fukumoto A."/>
            <person name="Tsetseg B."/>
            <person name="Kato F."/>
            <person name="Tamura T."/>
            <person name="Batkhuu J."/>
            <person name="Anzai Y."/>
        </authorList>
    </citation>
    <scope>NUCLEOTIDE SEQUENCE [LARGE SCALE GENOMIC DNA]</scope>
    <source>
        <strain evidence="2">NUM-2625</strain>
    </source>
</reference>
<evidence type="ECO:0000313" key="1">
    <source>
        <dbReference type="EMBL" id="GIL29043.1"/>
    </source>
</evidence>
<evidence type="ECO:0000313" key="2">
    <source>
        <dbReference type="Proteomes" id="UP000614996"/>
    </source>
</evidence>
<dbReference type="RefSeq" id="WP_207126742.1">
    <property type="nucleotide sequence ID" value="NZ_BOPO01000084.1"/>
</dbReference>
<sequence length="169" mass="18203">MSAPAVTTPHADPGAARELISPALFGQLARRIVTEHGVDSRLAERIMTEALAFLYACAHSDRPLAPSLMVDIGWHTFILYTRDYARFCRKIAGRFLHHVPDDEPPVTPVDDEVGHRALRDTIVALTATGHHVDIELWTPTTPVATRCNGGGGSGTGKCSQCHAGCVNSP</sequence>
<accession>A0A8J4AI26</accession>
<comment type="caution">
    <text evidence="1">The sequence shown here is derived from an EMBL/GenBank/DDBJ whole genome shotgun (WGS) entry which is preliminary data.</text>
</comment>
<name>A0A8J4AI26_9ACTN</name>
<dbReference type="EMBL" id="BOPO01000084">
    <property type="protein sequence ID" value="GIL29043.1"/>
    <property type="molecule type" value="Genomic_DNA"/>
</dbReference>
<dbReference type="Proteomes" id="UP000614996">
    <property type="component" value="Unassembled WGS sequence"/>
</dbReference>
<protein>
    <submittedName>
        <fullName evidence="1">Uncharacterized protein</fullName>
    </submittedName>
</protein>
<keyword evidence="2" id="KW-1185">Reference proteome</keyword>